<dbReference type="Pfam" id="PF00999">
    <property type="entry name" value="Na_H_Exchanger"/>
    <property type="match status" value="1"/>
</dbReference>
<evidence type="ECO:0000256" key="5">
    <source>
        <dbReference type="ARBA" id="ARBA00022989"/>
    </source>
</evidence>
<evidence type="ECO:0000256" key="3">
    <source>
        <dbReference type="ARBA" id="ARBA00022448"/>
    </source>
</evidence>
<feature type="transmembrane region" description="Helical" evidence="7">
    <location>
        <begin position="274"/>
        <end position="307"/>
    </location>
</feature>
<dbReference type="InterPro" id="IPR038770">
    <property type="entry name" value="Na+/solute_symporter_sf"/>
</dbReference>
<feature type="transmembrane region" description="Helical" evidence="7">
    <location>
        <begin position="188"/>
        <end position="209"/>
    </location>
</feature>
<dbReference type="InterPro" id="IPR006153">
    <property type="entry name" value="Cation/H_exchanger_TM"/>
</dbReference>
<feature type="transmembrane region" description="Helical" evidence="7">
    <location>
        <begin position="59"/>
        <end position="79"/>
    </location>
</feature>
<evidence type="ECO:0000256" key="6">
    <source>
        <dbReference type="ARBA" id="ARBA00023136"/>
    </source>
</evidence>
<keyword evidence="3" id="KW-0813">Transport</keyword>
<feature type="transmembrane region" description="Helical" evidence="7">
    <location>
        <begin position="152"/>
        <end position="176"/>
    </location>
</feature>
<feature type="domain" description="Cation/H+ exchanger transmembrane" evidence="8">
    <location>
        <begin position="13"/>
        <end position="382"/>
    </location>
</feature>
<evidence type="ECO:0000313" key="10">
    <source>
        <dbReference type="Proteomes" id="UP001595660"/>
    </source>
</evidence>
<evidence type="ECO:0000259" key="8">
    <source>
        <dbReference type="Pfam" id="PF00999"/>
    </source>
</evidence>
<feature type="transmembrane region" description="Helical" evidence="7">
    <location>
        <begin position="120"/>
        <end position="140"/>
    </location>
</feature>
<organism evidence="9 10">
    <name type="scientific">Halobacterium litoreum</name>
    <dbReference type="NCBI Taxonomy" id="2039234"/>
    <lineage>
        <taxon>Archaea</taxon>
        <taxon>Methanobacteriati</taxon>
        <taxon>Methanobacteriota</taxon>
        <taxon>Stenosarchaea group</taxon>
        <taxon>Halobacteria</taxon>
        <taxon>Halobacteriales</taxon>
        <taxon>Halobacteriaceae</taxon>
        <taxon>Halobacterium</taxon>
    </lineage>
</organism>
<accession>A0ABD5NHW5</accession>
<feature type="transmembrane region" description="Helical" evidence="7">
    <location>
        <begin position="364"/>
        <end position="383"/>
    </location>
</feature>
<evidence type="ECO:0000256" key="4">
    <source>
        <dbReference type="ARBA" id="ARBA00022692"/>
    </source>
</evidence>
<evidence type="ECO:0000313" key="9">
    <source>
        <dbReference type="EMBL" id="MFC3478765.1"/>
    </source>
</evidence>
<keyword evidence="4 7" id="KW-0812">Transmembrane</keyword>
<dbReference type="PANTHER" id="PTHR42751">
    <property type="entry name" value="SODIUM/HYDROGEN EXCHANGER FAMILY/TRKA DOMAIN PROTEIN"/>
    <property type="match status" value="1"/>
</dbReference>
<keyword evidence="6 7" id="KW-0472">Membrane</keyword>
<dbReference type="EMBL" id="JBHRWN010000002">
    <property type="protein sequence ID" value="MFC3478765.1"/>
    <property type="molecule type" value="Genomic_DNA"/>
</dbReference>
<feature type="transmembrane region" description="Helical" evidence="7">
    <location>
        <begin position="328"/>
        <end position="352"/>
    </location>
</feature>
<dbReference type="PANTHER" id="PTHR42751:SF4">
    <property type="entry name" value="K(+)_H(+) ANTIPORTER SUBUNIT KHTU"/>
    <property type="match status" value="1"/>
</dbReference>
<evidence type="ECO:0000256" key="2">
    <source>
        <dbReference type="ARBA" id="ARBA00005551"/>
    </source>
</evidence>
<dbReference type="Proteomes" id="UP001595660">
    <property type="component" value="Unassembled WGS sequence"/>
</dbReference>
<dbReference type="GeneID" id="69118220"/>
<keyword evidence="5 7" id="KW-1133">Transmembrane helix</keyword>
<feature type="transmembrane region" description="Helical" evidence="7">
    <location>
        <begin position="91"/>
        <end position="114"/>
    </location>
</feature>
<proteinExistence type="inferred from homology"/>
<dbReference type="AlphaFoldDB" id="A0ABD5NHW5"/>
<comment type="subcellular location">
    <subcellularLocation>
        <location evidence="1">Membrane</location>
        <topology evidence="1">Multi-pass membrane protein</topology>
    </subcellularLocation>
</comment>
<dbReference type="Gene3D" id="1.20.1530.20">
    <property type="match status" value="1"/>
</dbReference>
<protein>
    <submittedName>
        <fullName evidence="9">Cation:proton antiporter</fullName>
    </submittedName>
</protein>
<gene>
    <name evidence="9" type="ORF">ACFOKC_13630</name>
</gene>
<sequence>MAETLLLQAGVMFAAVAAVGVLADRAGVSPIPLYIVAGIAVNEYVAGGAGLPYVHESEFVAVGAELGIVFLLLFLGLEFDLGRLVRERSSLLRAGVADFAVNFAVGLALGWALFGSLRAGVLVAGIVYISSSAVITKTLLDLGWIANPESGPVLGTLVFEDLVIAVYLAVVSAVVLGGGTLAEAAPTVGVAVGFLAVLGVLVAVGEPALARLLDTNSAEYFVLRVVGLTVLVAGAALAVGVSEAVAAFFVGTALGTTEFAHVVEERLTPVKDTFAAVFFFWIGLLTDPAAVVGVLDVLAVAVAVSAPAKVVSGYYGGQAYGLTDRRSLRVGLALVTRGEFSLIIAAAATAAAGTTIPVALANDVYAFAVGYVLVMSVLGTVLMQYSGAVERYLPATG</sequence>
<comment type="caution">
    <text evidence="9">The sequence shown here is derived from an EMBL/GenBank/DDBJ whole genome shotgun (WGS) entry which is preliminary data.</text>
</comment>
<evidence type="ECO:0000256" key="1">
    <source>
        <dbReference type="ARBA" id="ARBA00004141"/>
    </source>
</evidence>
<evidence type="ECO:0000256" key="7">
    <source>
        <dbReference type="SAM" id="Phobius"/>
    </source>
</evidence>
<comment type="similarity">
    <text evidence="2">Belongs to the monovalent cation:proton antiporter 2 (CPA2) transporter (TC 2.A.37) family.</text>
</comment>
<name>A0ABD5NHW5_9EURY</name>
<keyword evidence="10" id="KW-1185">Reference proteome</keyword>
<dbReference type="GO" id="GO:0016020">
    <property type="term" value="C:membrane"/>
    <property type="evidence" value="ECO:0007669"/>
    <property type="project" value="UniProtKB-SubCell"/>
</dbReference>
<feature type="transmembrane region" description="Helical" evidence="7">
    <location>
        <begin position="221"/>
        <end position="254"/>
    </location>
</feature>
<reference evidence="9 10" key="1">
    <citation type="journal article" date="2019" name="Int. J. Syst. Evol. Microbiol.">
        <title>The Global Catalogue of Microorganisms (GCM) 10K type strain sequencing project: providing services to taxonomists for standard genome sequencing and annotation.</title>
        <authorList>
            <consortium name="The Broad Institute Genomics Platform"/>
            <consortium name="The Broad Institute Genome Sequencing Center for Infectious Disease"/>
            <person name="Wu L."/>
            <person name="Ma J."/>
        </authorList>
    </citation>
    <scope>NUCLEOTIDE SEQUENCE [LARGE SCALE GENOMIC DNA]</scope>
    <source>
        <strain evidence="9 10">CGMCC 1.12562</strain>
    </source>
</reference>
<dbReference type="RefSeq" id="WP_232569837.1">
    <property type="nucleotide sequence ID" value="NZ_CP089466.1"/>
</dbReference>